<keyword evidence="3" id="KW-1185">Reference proteome</keyword>
<feature type="compositionally biased region" description="Basic and acidic residues" evidence="1">
    <location>
        <begin position="375"/>
        <end position="386"/>
    </location>
</feature>
<feature type="compositionally biased region" description="Polar residues" evidence="1">
    <location>
        <begin position="659"/>
        <end position="673"/>
    </location>
</feature>
<feature type="compositionally biased region" description="Polar residues" evidence="1">
    <location>
        <begin position="589"/>
        <end position="606"/>
    </location>
</feature>
<comment type="caution">
    <text evidence="2">The sequence shown here is derived from an EMBL/GenBank/DDBJ whole genome shotgun (WGS) entry which is preliminary data.</text>
</comment>
<reference evidence="2 3" key="1">
    <citation type="submission" date="2024-09" db="EMBL/GenBank/DDBJ databases">
        <title>Itraconazole resistance in Madurella fahalii resulting from another homologue of gene encoding cytochrome P450 14-alpha sterol demethylase (CYP51).</title>
        <authorList>
            <person name="Yoshioka I."/>
            <person name="Fahal A.H."/>
            <person name="Kaneko S."/>
            <person name="Yaguchi T."/>
        </authorList>
    </citation>
    <scope>NUCLEOTIDE SEQUENCE [LARGE SCALE GENOMIC DNA]</scope>
    <source>
        <strain evidence="2 3">IFM 68171</strain>
    </source>
</reference>
<name>A0ABQ0GP14_9PEZI</name>
<feature type="region of interest" description="Disordered" evidence="1">
    <location>
        <begin position="589"/>
        <end position="708"/>
    </location>
</feature>
<dbReference type="GeneID" id="98180430"/>
<dbReference type="Proteomes" id="UP001628179">
    <property type="component" value="Unassembled WGS sequence"/>
</dbReference>
<gene>
    <name evidence="2" type="ORF">MFIFM68171_09688</name>
</gene>
<dbReference type="EMBL" id="BAAFSV010000005">
    <property type="protein sequence ID" value="GAB1319478.1"/>
    <property type="molecule type" value="Genomic_DNA"/>
</dbReference>
<proteinExistence type="predicted"/>
<feature type="compositionally biased region" description="Polar residues" evidence="1">
    <location>
        <begin position="307"/>
        <end position="316"/>
    </location>
</feature>
<feature type="compositionally biased region" description="Low complexity" evidence="1">
    <location>
        <begin position="119"/>
        <end position="133"/>
    </location>
</feature>
<sequence>MLPLRTFSIRKLLPRKKHDGLEDNERSYFYHGDHNDMDTLSRLKSRWPPMMPMKRPKPSIDIRRSEDSQGTICILPLPNTPQSSATSVCSWDNGMAYATPPRRPDRNPLASPLASPQGSSQMSPLRRPQRSPLLPHQQCEGLQAYQGKSPVSANLHQGYVQLTPPSSPPQHALAIERPIGWPDAVPSAPAASCQPLSSPEFIAETWPAEILVKGDKGGSSQDVRQLIQMADDVSKPGQSYFTEGKLLEWQLDKFPKPKYQSPLSPPARRKSQRRSQGSVKSVKSPTKIGMNRAARPELDVTHVKKGTVTSRASMVNQGPDIGQGDCKTLKAQPQEQGNGNKQEWYGQGDGQGRELEEQSPPFPVLQPDSPITKFCNDKESEEKEGGETLPVTIVADGGLPTQAGPAGSPNPQPVKLPLRRRLRGRQLPSLPPIPESVVTGPGQAALSPSSILQLPESANNINSDDYVFLDSTPFTLTMPAFRHGQIRLAKADLPIGKLAAAVDNTLDWTVFQMAILGGVGDFFSEPTDYSRPSEADLDELDGIISWFGSFGFQSAGALVGASWPPRAPVGQWTPVSSPPFPNSTCTSIYTSKSSPWTTPDSRSSGRINLPVPSDVYNGRSNPKLNDSMASRRFPDGLAGARNGNENRDRGRDSNGNGSSTFKHYQSASSTTFRLISGVQREPSKSSSSGSRNHTGLAIDSSRQPSIDSIQSLPQSPMMDLVITHDVDDNEYLVPMGFNLSHDLGDFLTWHTEHVSGAEFYDPDCRC</sequence>
<feature type="region of interest" description="Disordered" evidence="1">
    <location>
        <begin position="253"/>
        <end position="388"/>
    </location>
</feature>
<feature type="region of interest" description="Disordered" evidence="1">
    <location>
        <begin position="96"/>
        <end position="133"/>
    </location>
</feature>
<feature type="compositionally biased region" description="Polar residues" evidence="1">
    <location>
        <begin position="618"/>
        <end position="628"/>
    </location>
</feature>
<evidence type="ECO:0000313" key="3">
    <source>
        <dbReference type="Proteomes" id="UP001628179"/>
    </source>
</evidence>
<feature type="compositionally biased region" description="Polar residues" evidence="1">
    <location>
        <begin position="274"/>
        <end position="284"/>
    </location>
</feature>
<feature type="region of interest" description="Disordered" evidence="1">
    <location>
        <begin position="395"/>
        <end position="414"/>
    </location>
</feature>
<dbReference type="RefSeq" id="XP_070921208.1">
    <property type="nucleotide sequence ID" value="XM_071065107.1"/>
</dbReference>
<accession>A0ABQ0GP14</accession>
<evidence type="ECO:0000256" key="1">
    <source>
        <dbReference type="SAM" id="MobiDB-lite"/>
    </source>
</evidence>
<evidence type="ECO:0000313" key="2">
    <source>
        <dbReference type="EMBL" id="GAB1319478.1"/>
    </source>
</evidence>
<protein>
    <submittedName>
        <fullName evidence="2">Uncharacterized protein</fullName>
    </submittedName>
</protein>
<organism evidence="2 3">
    <name type="scientific">Madurella fahalii</name>
    <dbReference type="NCBI Taxonomy" id="1157608"/>
    <lineage>
        <taxon>Eukaryota</taxon>
        <taxon>Fungi</taxon>
        <taxon>Dikarya</taxon>
        <taxon>Ascomycota</taxon>
        <taxon>Pezizomycotina</taxon>
        <taxon>Sordariomycetes</taxon>
        <taxon>Sordariomycetidae</taxon>
        <taxon>Sordariales</taxon>
        <taxon>Sordariales incertae sedis</taxon>
        <taxon>Madurella</taxon>
    </lineage>
</organism>
<feature type="compositionally biased region" description="Polar residues" evidence="1">
    <location>
        <begin position="331"/>
        <end position="341"/>
    </location>
</feature>